<comment type="caution">
    <text evidence="1">The sequence shown here is derived from an EMBL/GenBank/DDBJ whole genome shotgun (WGS) entry which is preliminary data.</text>
</comment>
<evidence type="ECO:0000313" key="1">
    <source>
        <dbReference type="EMBL" id="MEZ8084204.1"/>
    </source>
</evidence>
<protein>
    <submittedName>
        <fullName evidence="1">Uncharacterized protein</fullName>
    </submittedName>
</protein>
<accession>A0ABV4LBE7</accession>
<dbReference type="RefSeq" id="WP_371735092.1">
    <property type="nucleotide sequence ID" value="NZ_JBGONM010000130.1"/>
</dbReference>
<organism evidence="1 2">
    <name type="scientific">Enterovibrio norvegicus</name>
    <dbReference type="NCBI Taxonomy" id="188144"/>
    <lineage>
        <taxon>Bacteria</taxon>
        <taxon>Pseudomonadati</taxon>
        <taxon>Pseudomonadota</taxon>
        <taxon>Gammaproteobacteria</taxon>
        <taxon>Vibrionales</taxon>
        <taxon>Vibrionaceae</taxon>
        <taxon>Enterovibrio</taxon>
    </lineage>
</organism>
<gene>
    <name evidence="1" type="ORF">ACED35_24150</name>
</gene>
<dbReference type="Proteomes" id="UP001569154">
    <property type="component" value="Unassembled WGS sequence"/>
</dbReference>
<proteinExistence type="predicted"/>
<dbReference type="EMBL" id="JBGONM010000130">
    <property type="protein sequence ID" value="MEZ8084204.1"/>
    <property type="molecule type" value="Genomic_DNA"/>
</dbReference>
<evidence type="ECO:0000313" key="2">
    <source>
        <dbReference type="Proteomes" id="UP001569154"/>
    </source>
</evidence>
<name>A0ABV4LBE7_9GAMM</name>
<reference evidence="1 2" key="1">
    <citation type="submission" date="2024-06" db="EMBL/GenBank/DDBJ databases">
        <authorList>
            <person name="Steensen K."/>
            <person name="Seneca J."/>
            <person name="Bartlau N."/>
            <person name="Yu A.X."/>
            <person name="Polz M.F."/>
        </authorList>
    </citation>
    <scope>NUCLEOTIDE SEQUENCE [LARGE SCALE GENOMIC DNA]</scope>
    <source>
        <strain evidence="1 2">1F260</strain>
    </source>
</reference>
<sequence length="43" mass="5363">MIKSQRDKEIEELAKQFSEKDKRLSWETCLKKARQEKRLFNRH</sequence>
<keyword evidence="2" id="KW-1185">Reference proteome</keyword>